<dbReference type="Gene3D" id="2.70.160.11">
    <property type="entry name" value="Hnrnp arginine n-methyltransferase1"/>
    <property type="match status" value="2"/>
</dbReference>
<keyword evidence="2" id="KW-0808">Transferase</keyword>
<dbReference type="InterPro" id="IPR025799">
    <property type="entry name" value="Arg_MeTrfase"/>
</dbReference>
<evidence type="ECO:0000313" key="4">
    <source>
        <dbReference type="EMBL" id="KAK2079372.1"/>
    </source>
</evidence>
<keyword evidence="2" id="KW-0489">Methyltransferase</keyword>
<dbReference type="GO" id="GO:0032259">
    <property type="term" value="P:methylation"/>
    <property type="evidence" value="ECO:0007669"/>
    <property type="project" value="UniProtKB-KW"/>
</dbReference>
<keyword evidence="5" id="KW-1185">Reference proteome</keyword>
<organism evidence="4 5">
    <name type="scientific">Prototheca wickerhamii</name>
    <dbReference type="NCBI Taxonomy" id="3111"/>
    <lineage>
        <taxon>Eukaryota</taxon>
        <taxon>Viridiplantae</taxon>
        <taxon>Chlorophyta</taxon>
        <taxon>core chlorophytes</taxon>
        <taxon>Trebouxiophyceae</taxon>
        <taxon>Chlorellales</taxon>
        <taxon>Chlorellaceae</taxon>
        <taxon>Prototheca</taxon>
    </lineage>
</organism>
<comment type="caution">
    <text evidence="4">The sequence shown here is derived from an EMBL/GenBank/DDBJ whole genome shotgun (WGS) entry which is preliminary data.</text>
</comment>
<dbReference type="PROSITE" id="PS51678">
    <property type="entry name" value="SAM_MT_PRMT"/>
    <property type="match status" value="1"/>
</dbReference>
<keyword evidence="1 2" id="KW-0949">S-adenosyl-L-methionine</keyword>
<dbReference type="SUPFAM" id="SSF53335">
    <property type="entry name" value="S-adenosyl-L-methionine-dependent methyltransferases"/>
    <property type="match status" value="2"/>
</dbReference>
<dbReference type="Proteomes" id="UP001255856">
    <property type="component" value="Unassembled WGS sequence"/>
</dbReference>
<accession>A0AAD9IN33</accession>
<dbReference type="AlphaFoldDB" id="A0AAD9IN33"/>
<dbReference type="PANTHER" id="PTHR11006:SF4">
    <property type="entry name" value="PROTEIN ARGININE N-METHYLTRANSFERASE 7"/>
    <property type="match status" value="1"/>
</dbReference>
<feature type="domain" description="Methyltransferase" evidence="3">
    <location>
        <begin position="581"/>
        <end position="640"/>
    </location>
</feature>
<name>A0AAD9IN33_PROWI</name>
<dbReference type="GO" id="GO:0016274">
    <property type="term" value="F:protein-arginine N-methyltransferase activity"/>
    <property type="evidence" value="ECO:0007669"/>
    <property type="project" value="InterPro"/>
</dbReference>
<reference evidence="4" key="1">
    <citation type="submission" date="2021-01" db="EMBL/GenBank/DDBJ databases">
        <authorList>
            <person name="Eckstrom K.M.E."/>
        </authorList>
    </citation>
    <scope>NUCLEOTIDE SEQUENCE</scope>
    <source>
        <strain evidence="4">UVCC 0001</strain>
    </source>
</reference>
<dbReference type="InterPro" id="IPR011990">
    <property type="entry name" value="TPR-like_helical_dom_sf"/>
</dbReference>
<dbReference type="SUPFAM" id="SSF48452">
    <property type="entry name" value="TPR-like"/>
    <property type="match status" value="1"/>
</dbReference>
<dbReference type="Pfam" id="PF13649">
    <property type="entry name" value="Methyltransf_25"/>
    <property type="match status" value="1"/>
</dbReference>
<evidence type="ECO:0000259" key="3">
    <source>
        <dbReference type="Pfam" id="PF13649"/>
    </source>
</evidence>
<dbReference type="InterPro" id="IPR029063">
    <property type="entry name" value="SAM-dependent_MTases_sf"/>
</dbReference>
<evidence type="ECO:0000256" key="1">
    <source>
        <dbReference type="ARBA" id="ARBA00022691"/>
    </source>
</evidence>
<dbReference type="PANTHER" id="PTHR11006">
    <property type="entry name" value="PROTEIN ARGININE N-METHYLTRANSFERASE"/>
    <property type="match status" value="1"/>
</dbReference>
<sequence>MGASDHAAVVDQTVCDALSRAKIEDYYDIKLKDADPKALSFVVDQSKKAGNEAFRGGQYKEAIRLYSQAIAGSDQDATLFSNRSAAHLGAGLYEEALWDAEKCVQLRPDWAKGLYRLGVAAAALCQWESAHAALEAAPRCSGAPSWRGCARCGRRRREAALRQFKQSMAGPEWDLEDLDWRPTFLPSMRAGEAGAVADPARRALVQGYLRQLADLAAPKAALETLADGARWRAYDAALRAAGAGAGGALALEAGSGGLLGLVAARALPERSVLSVHRSRMLHRMAKQVVAENRAPNLRLADCVLAKVTVDGEEQGVAGDEQGVHLPSRANLLVTDMFDHGVLGMGLLPALDDAARRLLTPDAVVIWAQLLEITPSSAAGFDLTPLDGYRWWPGAEAVDLSQVPHRPLSAPFLVRRLALQDRVRRVAAGQKLEDGAEGDDQGKFASAWELDEAMRIAVTRAGLCCGVAFWWDAALDASVRLASRSLASLATPDAATSTCLTAVQYLDPFSVAEGAEIALRVRQDQGQILFATDPPTNRPRHALVPRWHYDMVMDGARNEAYDAAIRRAVARLAPRCPGGVHVIDLGAGTGLLSMMAARAGAASAVGIEQNRHMCDVADDCVARNGLLGRVTILSGDARRARSEPAPDGAPADVERRADLLVYEVFDSGLIGEGVFHILAAAKEQLARRGAVFLPASARVLVQPLQMRLETAAGFDVRQANRWRWRLDYEGVQLERCRERWTALADPVEAFAFDFADAAGNMRPVERGVELLFTAAGVFNAVALWFELQLDEEEMLSTSPHREGRGPTWQQALFWVPERRVSAGEAFELSVSHDTYAISVGKKGEPGGPESGGVTFSEVVEDEDQDNVVPVPLFDPGWKEAFDRLQPLNASLVRACVQSPLEYRATALAAVELAARPHDHGVDAAQAHEFCSRMMG</sequence>
<gene>
    <name evidence="4" type="ORF">QBZ16_003063</name>
</gene>
<dbReference type="Gene3D" id="1.25.40.10">
    <property type="entry name" value="Tetratricopeptide repeat domain"/>
    <property type="match status" value="1"/>
</dbReference>
<evidence type="ECO:0000313" key="5">
    <source>
        <dbReference type="Proteomes" id="UP001255856"/>
    </source>
</evidence>
<proteinExistence type="predicted"/>
<dbReference type="EMBL" id="JASFZW010000003">
    <property type="protein sequence ID" value="KAK2079372.1"/>
    <property type="molecule type" value="Genomic_DNA"/>
</dbReference>
<dbReference type="CDD" id="cd02440">
    <property type="entry name" value="AdoMet_MTases"/>
    <property type="match status" value="1"/>
</dbReference>
<dbReference type="Gene3D" id="3.40.50.150">
    <property type="entry name" value="Vaccinia Virus protein VP39"/>
    <property type="match status" value="2"/>
</dbReference>
<protein>
    <recommendedName>
        <fullName evidence="3">Methyltransferase domain-containing protein</fullName>
    </recommendedName>
</protein>
<dbReference type="InterPro" id="IPR041698">
    <property type="entry name" value="Methyltransf_25"/>
</dbReference>
<evidence type="ECO:0000256" key="2">
    <source>
        <dbReference type="PROSITE-ProRule" id="PRU01015"/>
    </source>
</evidence>
<dbReference type="GO" id="GO:0042054">
    <property type="term" value="F:histone methyltransferase activity"/>
    <property type="evidence" value="ECO:0007669"/>
    <property type="project" value="TreeGrafter"/>
</dbReference>